<evidence type="ECO:0000313" key="3">
    <source>
        <dbReference type="EMBL" id="MFC7290315.1"/>
    </source>
</evidence>
<comment type="similarity">
    <text evidence="1">Belongs to the YciI family.</text>
</comment>
<dbReference type="InterPro" id="IPR005545">
    <property type="entry name" value="YCII"/>
</dbReference>
<evidence type="ECO:0000313" key="4">
    <source>
        <dbReference type="Proteomes" id="UP001596492"/>
    </source>
</evidence>
<dbReference type="Proteomes" id="UP001596492">
    <property type="component" value="Unassembled WGS sequence"/>
</dbReference>
<dbReference type="InterPro" id="IPR051807">
    <property type="entry name" value="Sec-metab_biosynth-assoc"/>
</dbReference>
<keyword evidence="4" id="KW-1185">Reference proteome</keyword>
<evidence type="ECO:0000259" key="2">
    <source>
        <dbReference type="Pfam" id="PF03795"/>
    </source>
</evidence>
<dbReference type="Pfam" id="PF03795">
    <property type="entry name" value="YCII"/>
    <property type="match status" value="1"/>
</dbReference>
<name>A0ABW2IHN3_9PROT</name>
<dbReference type="RefSeq" id="WP_382165107.1">
    <property type="nucleotide sequence ID" value="NZ_JBHTBR010000002.1"/>
</dbReference>
<dbReference type="PANTHER" id="PTHR33606">
    <property type="entry name" value="PROTEIN YCII"/>
    <property type="match status" value="1"/>
</dbReference>
<organism evidence="3 4">
    <name type="scientific">Hirschia litorea</name>
    <dbReference type="NCBI Taxonomy" id="1199156"/>
    <lineage>
        <taxon>Bacteria</taxon>
        <taxon>Pseudomonadati</taxon>
        <taxon>Pseudomonadota</taxon>
        <taxon>Alphaproteobacteria</taxon>
        <taxon>Hyphomonadales</taxon>
        <taxon>Hyphomonadaceae</taxon>
        <taxon>Hirschia</taxon>
    </lineage>
</organism>
<feature type="domain" description="YCII-related" evidence="2">
    <location>
        <begin position="19"/>
        <end position="103"/>
    </location>
</feature>
<protein>
    <submittedName>
        <fullName evidence="3">YciI family protein</fullName>
    </submittedName>
</protein>
<comment type="caution">
    <text evidence="3">The sequence shown here is derived from an EMBL/GenBank/DDBJ whole genome shotgun (WGS) entry which is preliminary data.</text>
</comment>
<proteinExistence type="inferred from homology"/>
<sequence length="140" mass="15364">MTTFPERPPFVPKMTQTCYLVTCTDGPNSAEPRAEHLAGHLQHVEDNWTRYITAGPVREPGGEALVGSIFLVLADSLEDAQTLMNGDPYLTCGMYETVKYQEFSNSIGQYIGGKIWKDLDSIKHRAAGGPTDDITKGVSK</sequence>
<dbReference type="PANTHER" id="PTHR33606:SF3">
    <property type="entry name" value="PROTEIN YCII"/>
    <property type="match status" value="1"/>
</dbReference>
<reference evidence="4" key="1">
    <citation type="journal article" date="2019" name="Int. J. Syst. Evol. Microbiol.">
        <title>The Global Catalogue of Microorganisms (GCM) 10K type strain sequencing project: providing services to taxonomists for standard genome sequencing and annotation.</title>
        <authorList>
            <consortium name="The Broad Institute Genomics Platform"/>
            <consortium name="The Broad Institute Genome Sequencing Center for Infectious Disease"/>
            <person name="Wu L."/>
            <person name="Ma J."/>
        </authorList>
    </citation>
    <scope>NUCLEOTIDE SEQUENCE [LARGE SCALE GENOMIC DNA]</scope>
    <source>
        <strain evidence="4">CCUG 51308</strain>
    </source>
</reference>
<gene>
    <name evidence="3" type="ORF">ACFQS8_01685</name>
</gene>
<dbReference type="SUPFAM" id="SSF54909">
    <property type="entry name" value="Dimeric alpha+beta barrel"/>
    <property type="match status" value="1"/>
</dbReference>
<dbReference type="Gene3D" id="3.30.70.1060">
    <property type="entry name" value="Dimeric alpha+beta barrel"/>
    <property type="match status" value="1"/>
</dbReference>
<accession>A0ABW2IHN3</accession>
<dbReference type="EMBL" id="JBHTBR010000002">
    <property type="protein sequence ID" value="MFC7290315.1"/>
    <property type="molecule type" value="Genomic_DNA"/>
</dbReference>
<dbReference type="InterPro" id="IPR011008">
    <property type="entry name" value="Dimeric_a/b-barrel"/>
</dbReference>
<evidence type="ECO:0000256" key="1">
    <source>
        <dbReference type="ARBA" id="ARBA00007689"/>
    </source>
</evidence>